<dbReference type="EMBL" id="BGPR01018156">
    <property type="protein sequence ID" value="GBN78377.1"/>
    <property type="molecule type" value="Genomic_DNA"/>
</dbReference>
<organism evidence="1 3">
    <name type="scientific">Araneus ventricosus</name>
    <name type="common">Orbweaver spider</name>
    <name type="synonym">Epeira ventricosa</name>
    <dbReference type="NCBI Taxonomy" id="182803"/>
    <lineage>
        <taxon>Eukaryota</taxon>
        <taxon>Metazoa</taxon>
        <taxon>Ecdysozoa</taxon>
        <taxon>Arthropoda</taxon>
        <taxon>Chelicerata</taxon>
        <taxon>Arachnida</taxon>
        <taxon>Araneae</taxon>
        <taxon>Araneomorphae</taxon>
        <taxon>Entelegynae</taxon>
        <taxon>Araneoidea</taxon>
        <taxon>Araneidae</taxon>
        <taxon>Araneus</taxon>
    </lineage>
</organism>
<name>A0A4Y2RAI6_ARAVE</name>
<dbReference type="Proteomes" id="UP000499080">
    <property type="component" value="Unassembled WGS sequence"/>
</dbReference>
<accession>A0A4Y2RAI6</accession>
<dbReference type="AlphaFoldDB" id="A0A4Y2RAI6"/>
<reference evidence="1 3" key="1">
    <citation type="journal article" date="2019" name="Sci. Rep.">
        <title>Orb-weaving spider Araneus ventricosus genome elucidates the spidroin gene catalogue.</title>
        <authorList>
            <person name="Kono N."/>
            <person name="Nakamura H."/>
            <person name="Ohtoshi R."/>
            <person name="Moran D.A.P."/>
            <person name="Shinohara A."/>
            <person name="Yoshida Y."/>
            <person name="Fujiwara M."/>
            <person name="Mori M."/>
            <person name="Tomita M."/>
            <person name="Arakawa K."/>
        </authorList>
    </citation>
    <scope>NUCLEOTIDE SEQUENCE [LARGE SCALE GENOMIC DNA]</scope>
</reference>
<keyword evidence="3" id="KW-1185">Reference proteome</keyword>
<protein>
    <submittedName>
        <fullName evidence="1">Uncharacterized protein</fullName>
    </submittedName>
</protein>
<dbReference type="EMBL" id="BGPR01016270">
    <property type="protein sequence ID" value="GBN72430.1"/>
    <property type="molecule type" value="Genomic_DNA"/>
</dbReference>
<comment type="caution">
    <text evidence="1">The sequence shown here is derived from an EMBL/GenBank/DDBJ whole genome shotgun (WGS) entry which is preliminary data.</text>
</comment>
<evidence type="ECO:0000313" key="2">
    <source>
        <dbReference type="EMBL" id="GBN78377.1"/>
    </source>
</evidence>
<proteinExistence type="predicted"/>
<evidence type="ECO:0000313" key="3">
    <source>
        <dbReference type="Proteomes" id="UP000499080"/>
    </source>
</evidence>
<sequence>MDADPSCVTFGNRVSVGSAVAVTKALQTPINANITLTCMSVHVKCRKCYTRPSSMVKAISHQVDQVSENRTSRRAEDLTFDF</sequence>
<gene>
    <name evidence="1" type="ORF">AVEN_191981_1</name>
    <name evidence="2" type="ORF">AVEN_37342_1</name>
</gene>
<evidence type="ECO:0000313" key="1">
    <source>
        <dbReference type="EMBL" id="GBN72430.1"/>
    </source>
</evidence>